<dbReference type="EMBL" id="MKQP01000014">
    <property type="protein sequence ID" value="OMD33230.1"/>
    <property type="molecule type" value="Genomic_DNA"/>
</dbReference>
<dbReference type="SMART" id="SM00901">
    <property type="entry name" value="FRG"/>
    <property type="match status" value="1"/>
</dbReference>
<gene>
    <name evidence="2" type="ORF">BJP51_12785</name>
</gene>
<evidence type="ECO:0000313" key="3">
    <source>
        <dbReference type="Proteomes" id="UP000187465"/>
    </source>
</evidence>
<sequence length="412" mass="48864">MQKYIYISTKIIKNSRTITRLIEQTNEAVIWYISKDTNLKSEVYYFNNKNGTLKRTLLSSDILDNALLDTITYTENRYMPVNSTMNEICVLKVDSLINYIEIIDVINDTSDFVFRGQKDKTWSLRASIFRNGYNHNKEYDIYREIRKNRFDDFTSTNFLDNLIHMQHYGIPTRLLDWSRNPLIPLFFACSDNKNDGKIFAYKPNIIYEFDQDQFKQISTYLNEDFNRIQLTSQSIKLLASIFRGAQSESIFIESTIENERLKAQRGLFSLQIDIRPNYIEYIREEIIKSTKLFNKYNNKNLLDIDQIKKLALPDLNHIIDALTTYKRTFPLDGIIVDREAEEFLNELTQASYWKQENTNYDTNLNSHSLEFIIPKEYKNKIRKQLESLNINSMTVYPDFFGFVQYINDKYEG</sequence>
<protein>
    <recommendedName>
        <fullName evidence="1">FRG domain-containing protein</fullName>
    </recommendedName>
</protein>
<dbReference type="AlphaFoldDB" id="A0A1R0XDT0"/>
<dbReference type="Proteomes" id="UP000187465">
    <property type="component" value="Unassembled WGS sequence"/>
</dbReference>
<dbReference type="RefSeq" id="WP_036689463.1">
    <property type="nucleotide sequence ID" value="NZ_MKQP01000014.1"/>
</dbReference>
<evidence type="ECO:0000259" key="1">
    <source>
        <dbReference type="SMART" id="SM00901"/>
    </source>
</evidence>
<reference evidence="2 3" key="1">
    <citation type="submission" date="2016-10" db="EMBL/GenBank/DDBJ databases">
        <title>Paenibacillus species isolates.</title>
        <authorList>
            <person name="Beno S.M."/>
        </authorList>
    </citation>
    <scope>NUCLEOTIDE SEQUENCE [LARGE SCALE GENOMIC DNA]</scope>
    <source>
        <strain evidence="2 3">FSL H7-0604</strain>
    </source>
</reference>
<dbReference type="Pfam" id="PF08867">
    <property type="entry name" value="FRG"/>
    <property type="match status" value="1"/>
</dbReference>
<name>A0A1R0XDT0_9BACL</name>
<proteinExistence type="predicted"/>
<organism evidence="2 3">
    <name type="scientific">Paenibacillus odorifer</name>
    <dbReference type="NCBI Taxonomy" id="189426"/>
    <lineage>
        <taxon>Bacteria</taxon>
        <taxon>Bacillati</taxon>
        <taxon>Bacillota</taxon>
        <taxon>Bacilli</taxon>
        <taxon>Bacillales</taxon>
        <taxon>Paenibacillaceae</taxon>
        <taxon>Paenibacillus</taxon>
    </lineage>
</organism>
<accession>A0A1R0XDT0</accession>
<evidence type="ECO:0000313" key="2">
    <source>
        <dbReference type="EMBL" id="OMD33230.1"/>
    </source>
</evidence>
<dbReference type="InterPro" id="IPR014966">
    <property type="entry name" value="FRG-dom"/>
</dbReference>
<feature type="domain" description="FRG" evidence="1">
    <location>
        <begin position="108"/>
        <end position="199"/>
    </location>
</feature>
<comment type="caution">
    <text evidence="2">The sequence shown here is derived from an EMBL/GenBank/DDBJ whole genome shotgun (WGS) entry which is preliminary data.</text>
</comment>